<dbReference type="GO" id="GO:0005829">
    <property type="term" value="C:cytosol"/>
    <property type="evidence" value="ECO:0007669"/>
    <property type="project" value="TreeGrafter"/>
</dbReference>
<dbReference type="AlphaFoldDB" id="A0A2T4MZL7"/>
<dbReference type="RefSeq" id="WP_107683889.1">
    <property type="nucleotide sequence ID" value="NZ_PZKL01000037.1"/>
</dbReference>
<dbReference type="Proteomes" id="UP000241986">
    <property type="component" value="Unassembled WGS sequence"/>
</dbReference>
<reference evidence="3 4" key="1">
    <citation type="submission" date="2018-03" db="EMBL/GenBank/DDBJ databases">
        <title>Aeromonas veronii whole genome sequencing and analysis.</title>
        <authorList>
            <person name="Xie H."/>
            <person name="Liu T."/>
            <person name="Wang K."/>
        </authorList>
    </citation>
    <scope>NUCLEOTIDE SEQUENCE [LARGE SCALE GENOMIC DNA]</scope>
    <source>
        <strain evidence="3 4">XH.VA.1</strain>
    </source>
</reference>
<evidence type="ECO:0008006" key="5">
    <source>
        <dbReference type="Google" id="ProtNLM"/>
    </source>
</evidence>
<keyword evidence="2" id="KW-0346">Stress response</keyword>
<evidence type="ECO:0000256" key="2">
    <source>
        <dbReference type="ARBA" id="ARBA00023016"/>
    </source>
</evidence>
<organism evidence="3 4">
    <name type="scientific">Aeromonas veronii</name>
    <dbReference type="NCBI Taxonomy" id="654"/>
    <lineage>
        <taxon>Bacteria</taxon>
        <taxon>Pseudomonadati</taxon>
        <taxon>Pseudomonadota</taxon>
        <taxon>Gammaproteobacteria</taxon>
        <taxon>Aeromonadales</taxon>
        <taxon>Aeromonadaceae</taxon>
        <taxon>Aeromonas</taxon>
    </lineage>
</organism>
<evidence type="ECO:0000313" key="3">
    <source>
        <dbReference type="EMBL" id="PTH80007.1"/>
    </source>
</evidence>
<proteinExistence type="predicted"/>
<dbReference type="InterPro" id="IPR010920">
    <property type="entry name" value="LSM_dom_sf"/>
</dbReference>
<dbReference type="GO" id="GO:0006355">
    <property type="term" value="P:regulation of DNA-templated transcription"/>
    <property type="evidence" value="ECO:0007669"/>
    <property type="project" value="InterPro"/>
</dbReference>
<evidence type="ECO:0000313" key="4">
    <source>
        <dbReference type="Proteomes" id="UP000241986"/>
    </source>
</evidence>
<dbReference type="GO" id="GO:0045974">
    <property type="term" value="P:regulation of translation, ncRNA-mediated"/>
    <property type="evidence" value="ECO:0007669"/>
    <property type="project" value="TreeGrafter"/>
</dbReference>
<dbReference type="Pfam" id="PF17209">
    <property type="entry name" value="Hfq"/>
    <property type="match status" value="1"/>
</dbReference>
<accession>A0A2T4MZL7</accession>
<dbReference type="EMBL" id="PZKL01000037">
    <property type="protein sequence ID" value="PTH80007.1"/>
    <property type="molecule type" value="Genomic_DNA"/>
</dbReference>
<dbReference type="InterPro" id="IPR005001">
    <property type="entry name" value="Hfq"/>
</dbReference>
<dbReference type="SUPFAM" id="SSF50182">
    <property type="entry name" value="Sm-like ribonucleoproteins"/>
    <property type="match status" value="2"/>
</dbReference>
<dbReference type="GO" id="GO:0043487">
    <property type="term" value="P:regulation of RNA stability"/>
    <property type="evidence" value="ECO:0007669"/>
    <property type="project" value="TreeGrafter"/>
</dbReference>
<keyword evidence="1" id="KW-0694">RNA-binding</keyword>
<dbReference type="Gene3D" id="2.30.30.100">
    <property type="match status" value="2"/>
</dbReference>
<sequence length="144" mass="15726">MTNKKIFMIEALIKSEQAVDVFLVNGICLKGRLVAQTSGYLVLSDFMAKKAPQIIYRHAISTIVPIGAFDVESALVDPMLPECKQGEALLDAIMSQNLSTSVFMMNGIRLVGILVSQTEESFLMKVFNGCQEIRKAAIATIVPS</sequence>
<dbReference type="PANTHER" id="PTHR34772:SF1">
    <property type="entry name" value="RNA-BINDING PROTEIN HFQ"/>
    <property type="match status" value="1"/>
</dbReference>
<name>A0A2T4MZL7_AERVE</name>
<protein>
    <recommendedName>
        <fullName evidence="5">RNA-binding protein</fullName>
    </recommendedName>
</protein>
<gene>
    <name evidence="3" type="ORF">DAA48_15700</name>
</gene>
<dbReference type="GO" id="GO:0003723">
    <property type="term" value="F:RNA binding"/>
    <property type="evidence" value="ECO:0007669"/>
    <property type="project" value="UniProtKB-KW"/>
</dbReference>
<comment type="caution">
    <text evidence="3">The sequence shown here is derived from an EMBL/GenBank/DDBJ whole genome shotgun (WGS) entry which is preliminary data.</text>
</comment>
<dbReference type="PANTHER" id="PTHR34772">
    <property type="entry name" value="RNA-BINDING PROTEIN HFQ"/>
    <property type="match status" value="1"/>
</dbReference>
<evidence type="ECO:0000256" key="1">
    <source>
        <dbReference type="ARBA" id="ARBA00022884"/>
    </source>
</evidence>